<dbReference type="InterPro" id="IPR052050">
    <property type="entry name" value="SecEffector_AnkRepeat"/>
</dbReference>
<keyword evidence="2" id="KW-1185">Reference proteome</keyword>
<gene>
    <name evidence="1" type="ORF">Ae201684_012630</name>
</gene>
<dbReference type="InterPro" id="IPR036770">
    <property type="entry name" value="Ankyrin_rpt-contain_sf"/>
</dbReference>
<dbReference type="VEuPathDB" id="FungiDB:AeMF1_014436"/>
<dbReference type="Pfam" id="PF12796">
    <property type="entry name" value="Ank_2"/>
    <property type="match status" value="1"/>
</dbReference>
<dbReference type="SUPFAM" id="SSF48403">
    <property type="entry name" value="Ankyrin repeat"/>
    <property type="match status" value="1"/>
</dbReference>
<dbReference type="Proteomes" id="UP000481153">
    <property type="component" value="Unassembled WGS sequence"/>
</dbReference>
<protein>
    <submittedName>
        <fullName evidence="1">Uncharacterized protein</fullName>
    </submittedName>
</protein>
<comment type="caution">
    <text evidence="1">The sequence shown here is derived from an EMBL/GenBank/DDBJ whole genome shotgun (WGS) entry which is preliminary data.</text>
</comment>
<organism evidence="1 2">
    <name type="scientific">Aphanomyces euteiches</name>
    <dbReference type="NCBI Taxonomy" id="100861"/>
    <lineage>
        <taxon>Eukaryota</taxon>
        <taxon>Sar</taxon>
        <taxon>Stramenopiles</taxon>
        <taxon>Oomycota</taxon>
        <taxon>Saprolegniomycetes</taxon>
        <taxon>Saprolegniales</taxon>
        <taxon>Verrucalvaceae</taxon>
        <taxon>Aphanomyces</taxon>
    </lineage>
</organism>
<dbReference type="PANTHER" id="PTHR46586:SF3">
    <property type="entry name" value="ANKYRIN REPEAT-CONTAINING PROTEIN"/>
    <property type="match status" value="1"/>
</dbReference>
<reference evidence="1 2" key="1">
    <citation type="submission" date="2019-07" db="EMBL/GenBank/DDBJ databases">
        <title>Genomics analysis of Aphanomyces spp. identifies a new class of oomycete effector associated with host adaptation.</title>
        <authorList>
            <person name="Gaulin E."/>
        </authorList>
    </citation>
    <scope>NUCLEOTIDE SEQUENCE [LARGE SCALE GENOMIC DNA]</scope>
    <source>
        <strain evidence="1 2">ATCC 201684</strain>
    </source>
</reference>
<dbReference type="EMBL" id="VJMJ01000161">
    <property type="protein sequence ID" value="KAF0729739.1"/>
    <property type="molecule type" value="Genomic_DNA"/>
</dbReference>
<evidence type="ECO:0000313" key="2">
    <source>
        <dbReference type="Proteomes" id="UP000481153"/>
    </source>
</evidence>
<dbReference type="AlphaFoldDB" id="A0A6G0WQQ5"/>
<sequence>MALFTSVLHIPELRALLFKYQHGCIEAFSVSILFHQTQMPLLRAFQIAKTMRLDAAWAQVFLAHVESLDSKLEQVLCTFASHRLDLFIPSVMDELARRGEAEAVANLHAAFRLTCSFKAIKIAATHGHLSVLRLFHQDNYFGRCEWSLHVMDKAAAFGHFEIVKFLHENRPEGGTTSAMDLAALGGHFEIVKFLHFNRTEGCSKNAMRNAAKEGHLEIMQFLHDHRSEGCTHETLHMVAAAGHAHVVEWLLTNRSEGIISQALEDAARHGHLQVVEILHAAQQAKWSRPCERVVLTAAKHGHLEIVRFFYNTQRDAMAPWQWCGAHVQAMVTPSRKNGRIE</sequence>
<dbReference type="PANTHER" id="PTHR46586">
    <property type="entry name" value="ANKYRIN REPEAT-CONTAINING PROTEIN"/>
    <property type="match status" value="1"/>
</dbReference>
<dbReference type="InterPro" id="IPR002110">
    <property type="entry name" value="Ankyrin_rpt"/>
</dbReference>
<evidence type="ECO:0000313" key="1">
    <source>
        <dbReference type="EMBL" id="KAF0729739.1"/>
    </source>
</evidence>
<accession>A0A6G0WQQ5</accession>
<name>A0A6G0WQQ5_9STRA</name>
<dbReference type="Gene3D" id="1.25.40.20">
    <property type="entry name" value="Ankyrin repeat-containing domain"/>
    <property type="match status" value="2"/>
</dbReference>
<proteinExistence type="predicted"/>